<evidence type="ECO:0000256" key="1">
    <source>
        <dbReference type="SAM" id="Phobius"/>
    </source>
</evidence>
<reference evidence="2 3" key="1">
    <citation type="submission" date="2019-05" db="EMBL/GenBank/DDBJ databases">
        <title>Another draft genome of Portunus trituberculatus and its Hox gene families provides insights of decapod evolution.</title>
        <authorList>
            <person name="Jeong J.-H."/>
            <person name="Song I."/>
            <person name="Kim S."/>
            <person name="Choi T."/>
            <person name="Kim D."/>
            <person name="Ryu S."/>
            <person name="Kim W."/>
        </authorList>
    </citation>
    <scope>NUCLEOTIDE SEQUENCE [LARGE SCALE GENOMIC DNA]</scope>
    <source>
        <tissue evidence="2">Muscle</tissue>
    </source>
</reference>
<keyword evidence="3" id="KW-1185">Reference proteome</keyword>
<feature type="transmembrane region" description="Helical" evidence="1">
    <location>
        <begin position="113"/>
        <end position="142"/>
    </location>
</feature>
<evidence type="ECO:0000313" key="2">
    <source>
        <dbReference type="EMBL" id="MPC62304.1"/>
    </source>
</evidence>
<organism evidence="2 3">
    <name type="scientific">Portunus trituberculatus</name>
    <name type="common">Swimming crab</name>
    <name type="synonym">Neptunus trituberculatus</name>
    <dbReference type="NCBI Taxonomy" id="210409"/>
    <lineage>
        <taxon>Eukaryota</taxon>
        <taxon>Metazoa</taxon>
        <taxon>Ecdysozoa</taxon>
        <taxon>Arthropoda</taxon>
        <taxon>Crustacea</taxon>
        <taxon>Multicrustacea</taxon>
        <taxon>Malacostraca</taxon>
        <taxon>Eumalacostraca</taxon>
        <taxon>Eucarida</taxon>
        <taxon>Decapoda</taxon>
        <taxon>Pleocyemata</taxon>
        <taxon>Brachyura</taxon>
        <taxon>Eubrachyura</taxon>
        <taxon>Portunoidea</taxon>
        <taxon>Portunidae</taxon>
        <taxon>Portuninae</taxon>
        <taxon>Portunus</taxon>
    </lineage>
</organism>
<dbReference type="EMBL" id="VSRR010019511">
    <property type="protein sequence ID" value="MPC62304.1"/>
    <property type="molecule type" value="Genomic_DNA"/>
</dbReference>
<keyword evidence="1" id="KW-0812">Transmembrane</keyword>
<evidence type="ECO:0000313" key="3">
    <source>
        <dbReference type="Proteomes" id="UP000324222"/>
    </source>
</evidence>
<protein>
    <submittedName>
        <fullName evidence="2">Uncharacterized protein</fullName>
    </submittedName>
</protein>
<name>A0A5B7H0E3_PORTR</name>
<sequence length="156" mass="17660">MPSNKRCKEKRIPVPRNAALGCIVAFNSDSVLWILVSERICIFISLVNSEHGLIDVLLDTLPPCHLPPCRPCPSSRLRHPRHSVRTRLTLLRGRRSFRRQTDRPRQTPHPPVLLLQAVVVVRVLASLLLLLLLLLLFLLLLLPRGVAADNTVKETR</sequence>
<proteinExistence type="predicted"/>
<keyword evidence="1" id="KW-0472">Membrane</keyword>
<gene>
    <name evidence="2" type="ORF">E2C01_056388</name>
</gene>
<accession>A0A5B7H0E3</accession>
<keyword evidence="1" id="KW-1133">Transmembrane helix</keyword>
<comment type="caution">
    <text evidence="2">The sequence shown here is derived from an EMBL/GenBank/DDBJ whole genome shotgun (WGS) entry which is preliminary data.</text>
</comment>
<dbReference type="AlphaFoldDB" id="A0A5B7H0E3"/>
<dbReference type="Proteomes" id="UP000324222">
    <property type="component" value="Unassembled WGS sequence"/>
</dbReference>